<organism evidence="9 12">
    <name type="scientific">Caldibacillus thermoamylovorans</name>
    <dbReference type="NCBI Taxonomy" id="35841"/>
    <lineage>
        <taxon>Bacteria</taxon>
        <taxon>Bacillati</taxon>
        <taxon>Bacillota</taxon>
        <taxon>Bacilli</taxon>
        <taxon>Bacillales</taxon>
        <taxon>Bacillaceae</taxon>
        <taxon>Caldibacillus</taxon>
    </lineage>
</organism>
<dbReference type="RefSeq" id="WP_034767618.1">
    <property type="nucleotide sequence ID" value="NZ_CCRF01000014.1"/>
</dbReference>
<protein>
    <recommendedName>
        <fullName evidence="2">histidine kinase</fullName>
        <ecNumber evidence="2">2.7.13.3</ecNumber>
    </recommendedName>
</protein>
<dbReference type="Proteomes" id="UP000032076">
    <property type="component" value="Unassembled WGS sequence"/>
</dbReference>
<dbReference type="EMBL" id="JXLU01000077">
    <property type="protein sequence ID" value="KIO72941.1"/>
    <property type="molecule type" value="Genomic_DNA"/>
</dbReference>
<dbReference type="CDD" id="cd16917">
    <property type="entry name" value="HATPase_UhpB-NarQ-NarX-like"/>
    <property type="match status" value="1"/>
</dbReference>
<dbReference type="GO" id="GO:0000155">
    <property type="term" value="F:phosphorelay sensor kinase activity"/>
    <property type="evidence" value="ECO:0007669"/>
    <property type="project" value="InterPro"/>
</dbReference>
<keyword evidence="5" id="KW-0902">Two-component regulatory system</keyword>
<dbReference type="Gene3D" id="3.30.565.10">
    <property type="entry name" value="Histidine kinase-like ATPase, C-terminal domain"/>
    <property type="match status" value="1"/>
</dbReference>
<reference evidence="10 11" key="2">
    <citation type="submission" date="2015-01" db="EMBL/GenBank/DDBJ databases">
        <title>Draft Genome Sequences of Four Bacillus thermoamylovorans Strains, Isolated From Food Products.</title>
        <authorList>
            <person name="Krawcyk A.O."/>
            <person name="Berendsen E.M."/>
            <person name="Eijlander R.T."/>
            <person name="de Jong A."/>
            <person name="Wells-Bennik M."/>
            <person name="Kuipers O.P."/>
        </authorList>
    </citation>
    <scope>NUCLEOTIDE SEQUENCE [LARGE SCALE GENOMIC DNA]</scope>
    <source>
        <strain evidence="10 11">B4167</strain>
    </source>
</reference>
<evidence type="ECO:0000256" key="2">
    <source>
        <dbReference type="ARBA" id="ARBA00012438"/>
    </source>
</evidence>
<evidence type="ECO:0000313" key="10">
    <source>
        <dbReference type="EMBL" id="KIO72941.1"/>
    </source>
</evidence>
<evidence type="ECO:0000259" key="8">
    <source>
        <dbReference type="Pfam" id="PF07730"/>
    </source>
</evidence>
<dbReference type="InterPro" id="IPR011712">
    <property type="entry name" value="Sig_transdc_His_kin_sub3_dim/P"/>
</dbReference>
<dbReference type="InterPro" id="IPR036890">
    <property type="entry name" value="HATPase_C_sf"/>
</dbReference>
<dbReference type="SUPFAM" id="SSF55874">
    <property type="entry name" value="ATPase domain of HSP90 chaperone/DNA topoisomerase II/histidine kinase"/>
    <property type="match status" value="1"/>
</dbReference>
<dbReference type="AlphaFoldDB" id="A0A090IQF6"/>
<feature type="transmembrane region" description="Helical" evidence="7">
    <location>
        <begin position="104"/>
        <end position="123"/>
    </location>
</feature>
<dbReference type="PANTHER" id="PTHR24421:SF63">
    <property type="entry name" value="SENSOR HISTIDINE KINASE DESK"/>
    <property type="match status" value="1"/>
</dbReference>
<evidence type="ECO:0000256" key="6">
    <source>
        <dbReference type="SAM" id="Coils"/>
    </source>
</evidence>
<accession>A0A090IQF6</accession>
<proteinExistence type="predicted"/>
<dbReference type="Pfam" id="PF07730">
    <property type="entry name" value="HisKA_3"/>
    <property type="match status" value="1"/>
</dbReference>
<feature type="domain" description="Signal transduction histidine kinase subgroup 3 dimerisation and phosphoacceptor" evidence="8">
    <location>
        <begin position="178"/>
        <end position="240"/>
    </location>
</feature>
<feature type="coiled-coil region" evidence="6">
    <location>
        <begin position="156"/>
        <end position="225"/>
    </location>
</feature>
<dbReference type="InterPro" id="IPR050482">
    <property type="entry name" value="Sensor_HK_TwoCompSys"/>
</dbReference>
<keyword evidence="6" id="KW-0175">Coiled coil</keyword>
<sequence>MTFKKLYPIDQVEKYLLIDIVAIVFLIYKVIKTESSLGLSGKLLLISIVLLSHYVCLWYRDWRLLVGCFSGFGSLVILGVFLQKWLLLYGFIYADLLGRAKRKIYIGIGMVGIVMVYCLFNWLTDGHPFLFANSMLLPFMIVQLFIPFVVYTKEKAKALQGKLDTANAQLERYIQEEERHRIARDLHDTLGQTLTMIKLKSELTIKLVETDAKQAKEEMKDILNSSRFALKQIRELVTDMNFVSLEKEIEESKKILQTVGIELTIVEKEKLPLLSSVTETMLALSLRESITNIIKHSQAKHCMITKYYQDKMYHIQIWDDGNGDLKKGYGNGIRSIQERMEKLNGTAEVNGSLNKGVSITLKVPVHTNEGGNAI</sequence>
<feature type="transmembrane region" description="Helical" evidence="7">
    <location>
        <begin position="72"/>
        <end position="92"/>
    </location>
</feature>
<dbReference type="PATRIC" id="fig|35841.8.peg.197"/>
<evidence type="ECO:0000256" key="3">
    <source>
        <dbReference type="ARBA" id="ARBA00022679"/>
    </source>
</evidence>
<keyword evidence="7" id="KW-0812">Transmembrane</keyword>
<evidence type="ECO:0000313" key="12">
    <source>
        <dbReference type="Proteomes" id="UP000040576"/>
    </source>
</evidence>
<keyword evidence="3" id="KW-0808">Transferase</keyword>
<evidence type="ECO:0000256" key="7">
    <source>
        <dbReference type="SAM" id="Phobius"/>
    </source>
</evidence>
<feature type="transmembrane region" description="Helical" evidence="7">
    <location>
        <begin position="43"/>
        <end position="60"/>
    </location>
</feature>
<evidence type="ECO:0000256" key="1">
    <source>
        <dbReference type="ARBA" id="ARBA00000085"/>
    </source>
</evidence>
<reference evidence="9 12" key="1">
    <citation type="submission" date="2014-07" db="EMBL/GenBank/DDBJ databases">
        <authorList>
            <person name="Wibberg Daniel"/>
        </authorList>
    </citation>
    <scope>NUCLEOTIDE SEQUENCE [LARGE SCALE GENOMIC DNA]</scope>
</reference>
<dbReference type="Gene3D" id="1.20.5.1930">
    <property type="match status" value="1"/>
</dbReference>
<dbReference type="Proteomes" id="UP000040576">
    <property type="component" value="Unassembled WGS sequence"/>
</dbReference>
<evidence type="ECO:0000313" key="9">
    <source>
        <dbReference type="EMBL" id="CEE00291.1"/>
    </source>
</evidence>
<keyword evidence="4 9" id="KW-0418">Kinase</keyword>
<dbReference type="PANTHER" id="PTHR24421">
    <property type="entry name" value="NITRATE/NITRITE SENSOR PROTEIN NARX-RELATED"/>
    <property type="match status" value="1"/>
</dbReference>
<keyword evidence="7" id="KW-1133">Transmembrane helix</keyword>
<keyword evidence="7" id="KW-0472">Membrane</keyword>
<feature type="transmembrane region" description="Helical" evidence="7">
    <location>
        <begin position="129"/>
        <end position="152"/>
    </location>
</feature>
<gene>
    <name evidence="10" type="ORF">B4167_0262</name>
    <name evidence="9" type="ORF">BT1A1_0430</name>
</gene>
<keyword evidence="12" id="KW-1185">Reference proteome</keyword>
<comment type="catalytic activity">
    <reaction evidence="1">
        <text>ATP + protein L-histidine = ADP + protein N-phospho-L-histidine.</text>
        <dbReference type="EC" id="2.7.13.3"/>
    </reaction>
</comment>
<feature type="transmembrane region" description="Helical" evidence="7">
    <location>
        <begin position="15"/>
        <end position="31"/>
    </location>
</feature>
<dbReference type="EC" id="2.7.13.3" evidence="2"/>
<dbReference type="GO" id="GO:0016020">
    <property type="term" value="C:membrane"/>
    <property type="evidence" value="ECO:0007669"/>
    <property type="project" value="InterPro"/>
</dbReference>
<evidence type="ECO:0000256" key="5">
    <source>
        <dbReference type="ARBA" id="ARBA00023012"/>
    </source>
</evidence>
<name>A0A090IQF6_9BACI</name>
<dbReference type="EMBL" id="CCRF01000014">
    <property type="protein sequence ID" value="CEE00291.1"/>
    <property type="molecule type" value="Genomic_DNA"/>
</dbReference>
<evidence type="ECO:0000313" key="11">
    <source>
        <dbReference type="Proteomes" id="UP000032076"/>
    </source>
</evidence>
<dbReference type="GO" id="GO:0046983">
    <property type="term" value="F:protein dimerization activity"/>
    <property type="evidence" value="ECO:0007669"/>
    <property type="project" value="InterPro"/>
</dbReference>
<evidence type="ECO:0000256" key="4">
    <source>
        <dbReference type="ARBA" id="ARBA00022777"/>
    </source>
</evidence>